<dbReference type="Pfam" id="PF07681">
    <property type="entry name" value="DoxX"/>
    <property type="match status" value="1"/>
</dbReference>
<reference evidence="6 7" key="1">
    <citation type="submission" date="2018-03" db="EMBL/GenBank/DDBJ databases">
        <title>Genomic Encyclopedia of Archaeal and Bacterial Type Strains, Phase II (KMG-II): from individual species to whole genera.</title>
        <authorList>
            <person name="Goeker M."/>
        </authorList>
    </citation>
    <scope>NUCLEOTIDE SEQUENCE [LARGE SCALE GENOMIC DNA]</scope>
    <source>
        <strain evidence="6 7">DSM 45312</strain>
    </source>
</reference>
<evidence type="ECO:0000256" key="2">
    <source>
        <dbReference type="ARBA" id="ARBA00022692"/>
    </source>
</evidence>
<keyword evidence="2" id="KW-0812">Transmembrane</keyword>
<feature type="region of interest" description="Disordered" evidence="5">
    <location>
        <begin position="147"/>
        <end position="173"/>
    </location>
</feature>
<evidence type="ECO:0000256" key="4">
    <source>
        <dbReference type="ARBA" id="ARBA00023136"/>
    </source>
</evidence>
<dbReference type="InterPro" id="IPR032808">
    <property type="entry name" value="DoxX"/>
</dbReference>
<comment type="subcellular location">
    <subcellularLocation>
        <location evidence="1">Membrane</location>
        <topology evidence="1">Multi-pass membrane protein</topology>
    </subcellularLocation>
</comment>
<sequence>MGIFRTQARRLLALPFLLDGVENLRNPEPRAEELKSAVHTVSARFPWFPDNPALVVRVQAATGVVGGTLLVSGRAQRAASLLLAVQAVPTLVAEAGAIKRHSPEARRGVAVRDLSLVGALLLSATEPKRRPPRVVYDAEHAVARVRRGADRAKSRAKLARRAVQAGRKLPAKR</sequence>
<dbReference type="OrthoDB" id="329282at2"/>
<comment type="caution">
    <text evidence="6">The sequence shown here is derived from an EMBL/GenBank/DDBJ whole genome shotgun (WGS) entry which is preliminary data.</text>
</comment>
<accession>A0A2P8DJL9</accession>
<dbReference type="Proteomes" id="UP000240542">
    <property type="component" value="Unassembled WGS sequence"/>
</dbReference>
<organism evidence="6 7">
    <name type="scientific">Murinocardiopsis flavida</name>
    <dbReference type="NCBI Taxonomy" id="645275"/>
    <lineage>
        <taxon>Bacteria</taxon>
        <taxon>Bacillati</taxon>
        <taxon>Actinomycetota</taxon>
        <taxon>Actinomycetes</taxon>
        <taxon>Streptosporangiales</taxon>
        <taxon>Nocardiopsidaceae</taxon>
        <taxon>Murinocardiopsis</taxon>
    </lineage>
</organism>
<dbReference type="RefSeq" id="WP_106583303.1">
    <property type="nucleotide sequence ID" value="NZ_PYGA01000008.1"/>
</dbReference>
<evidence type="ECO:0000313" key="7">
    <source>
        <dbReference type="Proteomes" id="UP000240542"/>
    </source>
</evidence>
<evidence type="ECO:0000313" key="6">
    <source>
        <dbReference type="EMBL" id="PSK97416.1"/>
    </source>
</evidence>
<evidence type="ECO:0000256" key="5">
    <source>
        <dbReference type="SAM" id="MobiDB-lite"/>
    </source>
</evidence>
<dbReference type="EMBL" id="PYGA01000008">
    <property type="protein sequence ID" value="PSK97416.1"/>
    <property type="molecule type" value="Genomic_DNA"/>
</dbReference>
<keyword evidence="3" id="KW-1133">Transmembrane helix</keyword>
<evidence type="ECO:0000256" key="3">
    <source>
        <dbReference type="ARBA" id="ARBA00022989"/>
    </source>
</evidence>
<dbReference type="AlphaFoldDB" id="A0A2P8DJL9"/>
<name>A0A2P8DJL9_9ACTN</name>
<evidence type="ECO:0000256" key="1">
    <source>
        <dbReference type="ARBA" id="ARBA00004141"/>
    </source>
</evidence>
<gene>
    <name evidence="6" type="ORF">CLV63_108136</name>
</gene>
<keyword evidence="7" id="KW-1185">Reference proteome</keyword>
<protein>
    <submittedName>
        <fullName evidence="6">DoxX-like protein</fullName>
    </submittedName>
</protein>
<proteinExistence type="predicted"/>
<dbReference type="GO" id="GO:0016020">
    <property type="term" value="C:membrane"/>
    <property type="evidence" value="ECO:0007669"/>
    <property type="project" value="UniProtKB-SubCell"/>
</dbReference>
<keyword evidence="4" id="KW-0472">Membrane</keyword>